<keyword evidence="4" id="KW-0812">Transmembrane</keyword>
<dbReference type="PANTHER" id="PTHR10157:SF23">
    <property type="entry name" value="MOXD1 HOMOLOG 1"/>
    <property type="match status" value="1"/>
</dbReference>
<dbReference type="EMBL" id="GEBQ01021125">
    <property type="protein sequence ID" value="JAT18852.1"/>
    <property type="molecule type" value="Transcribed_RNA"/>
</dbReference>
<sequence>RQNEGAMLVTGIIISPLQVIPPWQHTYKTAGYCDFHCTHSTLPSEINVISALLHSHRAGREITLRHIRAGVELPPIAQDKTYDYNYQQSRVLVEEQQILPGDEIITECVYNTAARSTPTVGGYSTKQEMCLGFITYYPRSPLASCLSMTPVDFFFQTFGVQKFYHFNMTTIERMFLRLTDTQIVKKIVSTTPPSFPKLSPDDEFNDAINEEAISTLKKMADYSVEGGGENSLFDSLIIEDPEEFRNRSFTSHLHSLPWAEQLLTQRIEKAVYRGKHMTFCRLFNDSLQTQPQVFNFPNFTELANSSFNMVCPQRKLQPTVSPDHSSYILANFYVVWFSLVVVLNLSYTH</sequence>
<dbReference type="GO" id="GO:0006589">
    <property type="term" value="P:octopamine biosynthetic process"/>
    <property type="evidence" value="ECO:0007669"/>
    <property type="project" value="TreeGrafter"/>
</dbReference>
<evidence type="ECO:0000256" key="3">
    <source>
        <dbReference type="ARBA" id="ARBA00023180"/>
    </source>
</evidence>
<dbReference type="InterPro" id="IPR024548">
    <property type="entry name" value="Cu2_monoox_C"/>
</dbReference>
<evidence type="ECO:0000256" key="2">
    <source>
        <dbReference type="ARBA" id="ARBA00023157"/>
    </source>
</evidence>
<reference evidence="6" key="1">
    <citation type="submission" date="2015-11" db="EMBL/GenBank/DDBJ databases">
        <title>De novo transcriptome assembly of four potential Pierce s Disease insect vectors from Arizona vineyards.</title>
        <authorList>
            <person name="Tassone E.E."/>
        </authorList>
    </citation>
    <scope>NUCLEOTIDE SEQUENCE</scope>
</reference>
<accession>A0A1B6L556</accession>
<keyword evidence="2" id="KW-1015">Disulfide bond</keyword>
<evidence type="ECO:0000256" key="4">
    <source>
        <dbReference type="SAM" id="Phobius"/>
    </source>
</evidence>
<dbReference type="GO" id="GO:0004500">
    <property type="term" value="F:dopamine beta-monooxygenase activity"/>
    <property type="evidence" value="ECO:0007669"/>
    <property type="project" value="InterPro"/>
</dbReference>
<dbReference type="GO" id="GO:0005615">
    <property type="term" value="C:extracellular space"/>
    <property type="evidence" value="ECO:0007669"/>
    <property type="project" value="TreeGrafter"/>
</dbReference>
<evidence type="ECO:0000313" key="6">
    <source>
        <dbReference type="EMBL" id="JAT18852.1"/>
    </source>
</evidence>
<dbReference type="InterPro" id="IPR008977">
    <property type="entry name" value="PHM/PNGase_F_dom_sf"/>
</dbReference>
<feature type="non-terminal residue" evidence="6">
    <location>
        <position position="1"/>
    </location>
</feature>
<gene>
    <name evidence="6" type="ORF">g.7573</name>
</gene>
<feature type="domain" description="Copper type II ascorbate-dependent monooxygenase C-terminal" evidence="5">
    <location>
        <begin position="5"/>
        <end position="156"/>
    </location>
</feature>
<dbReference type="GO" id="GO:0030667">
    <property type="term" value="C:secretory granule membrane"/>
    <property type="evidence" value="ECO:0007669"/>
    <property type="project" value="TreeGrafter"/>
</dbReference>
<protein>
    <recommendedName>
        <fullName evidence="5">Copper type II ascorbate-dependent monooxygenase C-terminal domain-containing protein</fullName>
    </recommendedName>
</protein>
<dbReference type="AlphaFoldDB" id="A0A1B6L556"/>
<feature type="transmembrane region" description="Helical" evidence="4">
    <location>
        <begin position="327"/>
        <end position="347"/>
    </location>
</feature>
<evidence type="ECO:0000256" key="1">
    <source>
        <dbReference type="ARBA" id="ARBA00010676"/>
    </source>
</evidence>
<dbReference type="FunFam" id="2.60.120.230:FF:000001">
    <property type="entry name" value="Monooxygenase, DBH-like 1"/>
    <property type="match status" value="1"/>
</dbReference>
<dbReference type="GO" id="GO:0042421">
    <property type="term" value="P:norepinephrine biosynthetic process"/>
    <property type="evidence" value="ECO:0007669"/>
    <property type="project" value="TreeGrafter"/>
</dbReference>
<proteinExistence type="inferred from homology"/>
<dbReference type="Pfam" id="PF03712">
    <property type="entry name" value="Cu2_monoox_C"/>
    <property type="match status" value="1"/>
</dbReference>
<name>A0A1B6L556_9HEMI</name>
<dbReference type="InterPro" id="IPR014784">
    <property type="entry name" value="Cu2_ascorb_mOase-like_C"/>
</dbReference>
<keyword evidence="4" id="KW-0472">Membrane</keyword>
<keyword evidence="3" id="KW-0325">Glycoprotein</keyword>
<evidence type="ECO:0000259" key="5">
    <source>
        <dbReference type="Pfam" id="PF03712"/>
    </source>
</evidence>
<dbReference type="SUPFAM" id="SSF49742">
    <property type="entry name" value="PHM/PNGase F"/>
    <property type="match status" value="1"/>
</dbReference>
<comment type="similarity">
    <text evidence="1">Belongs to the copper type II ascorbate-dependent monooxygenase family.</text>
</comment>
<dbReference type="PANTHER" id="PTHR10157">
    <property type="entry name" value="DOPAMINE BETA HYDROXYLASE RELATED"/>
    <property type="match status" value="1"/>
</dbReference>
<dbReference type="InterPro" id="IPR000945">
    <property type="entry name" value="DBH-like"/>
</dbReference>
<organism evidence="6">
    <name type="scientific">Graphocephala atropunctata</name>
    <dbReference type="NCBI Taxonomy" id="36148"/>
    <lineage>
        <taxon>Eukaryota</taxon>
        <taxon>Metazoa</taxon>
        <taxon>Ecdysozoa</taxon>
        <taxon>Arthropoda</taxon>
        <taxon>Hexapoda</taxon>
        <taxon>Insecta</taxon>
        <taxon>Pterygota</taxon>
        <taxon>Neoptera</taxon>
        <taxon>Paraneoptera</taxon>
        <taxon>Hemiptera</taxon>
        <taxon>Auchenorrhyncha</taxon>
        <taxon>Membracoidea</taxon>
        <taxon>Cicadellidae</taxon>
        <taxon>Cicadellinae</taxon>
        <taxon>Cicadellini</taxon>
        <taxon>Graphocephala</taxon>
    </lineage>
</organism>
<dbReference type="GO" id="GO:0005507">
    <property type="term" value="F:copper ion binding"/>
    <property type="evidence" value="ECO:0007669"/>
    <property type="project" value="TreeGrafter"/>
</dbReference>
<dbReference type="GO" id="GO:0042420">
    <property type="term" value="P:dopamine catabolic process"/>
    <property type="evidence" value="ECO:0007669"/>
    <property type="project" value="TreeGrafter"/>
</dbReference>
<keyword evidence="4" id="KW-1133">Transmembrane helix</keyword>
<dbReference type="Gene3D" id="2.60.120.230">
    <property type="match status" value="1"/>
</dbReference>